<evidence type="ECO:0000313" key="2">
    <source>
        <dbReference type="EMBL" id="PPQ73473.1"/>
    </source>
</evidence>
<name>A0A409W4N8_9AGAR</name>
<protein>
    <submittedName>
        <fullName evidence="2">Uncharacterized protein</fullName>
    </submittedName>
</protein>
<comment type="caution">
    <text evidence="2">The sequence shown here is derived from an EMBL/GenBank/DDBJ whole genome shotgun (WGS) entry which is preliminary data.</text>
</comment>
<reference evidence="2 3" key="1">
    <citation type="journal article" date="2018" name="Evol. Lett.">
        <title>Horizontal gene cluster transfer increased hallucinogenic mushroom diversity.</title>
        <authorList>
            <person name="Reynolds H.T."/>
            <person name="Vijayakumar V."/>
            <person name="Gluck-Thaler E."/>
            <person name="Korotkin H.B."/>
            <person name="Matheny P.B."/>
            <person name="Slot J.C."/>
        </authorList>
    </citation>
    <scope>NUCLEOTIDE SEQUENCE [LARGE SCALE GENOMIC DNA]</scope>
    <source>
        <strain evidence="2 3">SRW20</strain>
    </source>
</reference>
<sequence>MAIDSEDGLPSSSAAGDDRDIETTKPNTMITGPPSGGALNVQRPPASASSATRRKRVRLRLHPK</sequence>
<evidence type="ECO:0000256" key="1">
    <source>
        <dbReference type="SAM" id="MobiDB-lite"/>
    </source>
</evidence>
<accession>A0A409W4N8</accession>
<dbReference type="EMBL" id="NHYE01005403">
    <property type="protein sequence ID" value="PPQ73473.1"/>
    <property type="molecule type" value="Genomic_DNA"/>
</dbReference>
<feature type="compositionally biased region" description="Basic residues" evidence="1">
    <location>
        <begin position="52"/>
        <end position="64"/>
    </location>
</feature>
<proteinExistence type="predicted"/>
<organism evidence="2 3">
    <name type="scientific">Gymnopilus dilepis</name>
    <dbReference type="NCBI Taxonomy" id="231916"/>
    <lineage>
        <taxon>Eukaryota</taxon>
        <taxon>Fungi</taxon>
        <taxon>Dikarya</taxon>
        <taxon>Basidiomycota</taxon>
        <taxon>Agaricomycotina</taxon>
        <taxon>Agaricomycetes</taxon>
        <taxon>Agaricomycetidae</taxon>
        <taxon>Agaricales</taxon>
        <taxon>Agaricineae</taxon>
        <taxon>Hymenogastraceae</taxon>
        <taxon>Gymnopilus</taxon>
    </lineage>
</organism>
<keyword evidence="3" id="KW-1185">Reference proteome</keyword>
<evidence type="ECO:0000313" key="3">
    <source>
        <dbReference type="Proteomes" id="UP000284706"/>
    </source>
</evidence>
<dbReference type="InParanoid" id="A0A409W4N8"/>
<feature type="region of interest" description="Disordered" evidence="1">
    <location>
        <begin position="1"/>
        <end position="64"/>
    </location>
</feature>
<gene>
    <name evidence="2" type="ORF">CVT26_010172</name>
</gene>
<dbReference type="Proteomes" id="UP000284706">
    <property type="component" value="Unassembled WGS sequence"/>
</dbReference>
<dbReference type="AlphaFoldDB" id="A0A409W4N8"/>